<proteinExistence type="predicted"/>
<comment type="caution">
    <text evidence="1">The sequence shown here is derived from an EMBL/GenBank/DDBJ whole genome shotgun (WGS) entry which is preliminary data.</text>
</comment>
<protein>
    <submittedName>
        <fullName evidence="1">Uncharacterized protein</fullName>
    </submittedName>
</protein>
<dbReference type="EMBL" id="JAFFHC010000006">
    <property type="protein sequence ID" value="KAK4671570.1"/>
    <property type="molecule type" value="Genomic_DNA"/>
</dbReference>
<sequence length="206" mass="22572">MAAAEDSLTPVIEKQASLTPFAAAAVMRIIELANEGVSDKTASLEICKLLLLKSVFDTMSLTKLRTVETAEAEFRNASKSRSNGYPYYQMRPIRDGPHQNPETYITPNFLAECLARCIELNWDDLAMRFSPIIVANIAQVPPAEFHYLWLPFVRQLISTLAAANVSVSTPPLPRACACCPGSIPGEAGRKGARRCRGLFRPGSCKV</sequence>
<name>A0ABR0HU10_9PEZI</name>
<accession>A0ABR0HU10</accession>
<dbReference type="RefSeq" id="XP_062797866.1">
    <property type="nucleotide sequence ID" value="XM_062940999.1"/>
</dbReference>
<evidence type="ECO:0000313" key="2">
    <source>
        <dbReference type="Proteomes" id="UP001323617"/>
    </source>
</evidence>
<reference evidence="1 2" key="1">
    <citation type="journal article" date="2023" name="bioRxiv">
        <title>High-quality genome assemblies of four members of thePodospora anserinaspecies complex.</title>
        <authorList>
            <person name="Ament-Velasquez S.L."/>
            <person name="Vogan A.A."/>
            <person name="Wallerman O."/>
            <person name="Hartmann F."/>
            <person name="Gautier V."/>
            <person name="Silar P."/>
            <person name="Giraud T."/>
            <person name="Johannesson H."/>
        </authorList>
    </citation>
    <scope>NUCLEOTIDE SEQUENCE [LARGE SCALE GENOMIC DNA]</scope>
    <source>
        <strain evidence="1 2">CBS 124.78</strain>
    </source>
</reference>
<dbReference type="GeneID" id="87961746"/>
<organism evidence="1 2">
    <name type="scientific">Podospora pseudoanserina</name>
    <dbReference type="NCBI Taxonomy" id="2609844"/>
    <lineage>
        <taxon>Eukaryota</taxon>
        <taxon>Fungi</taxon>
        <taxon>Dikarya</taxon>
        <taxon>Ascomycota</taxon>
        <taxon>Pezizomycotina</taxon>
        <taxon>Sordariomycetes</taxon>
        <taxon>Sordariomycetidae</taxon>
        <taxon>Sordariales</taxon>
        <taxon>Podosporaceae</taxon>
        <taxon>Podospora</taxon>
    </lineage>
</organism>
<dbReference type="Proteomes" id="UP001323617">
    <property type="component" value="Unassembled WGS sequence"/>
</dbReference>
<evidence type="ECO:0000313" key="1">
    <source>
        <dbReference type="EMBL" id="KAK4671570.1"/>
    </source>
</evidence>
<keyword evidence="2" id="KW-1185">Reference proteome</keyword>
<gene>
    <name evidence="1" type="ORF">QC764_0096600</name>
</gene>